<reference evidence="3" key="2">
    <citation type="submission" date="2020-09" db="EMBL/GenBank/DDBJ databases">
        <authorList>
            <person name="Sun Q."/>
            <person name="Ohkuma M."/>
        </authorList>
    </citation>
    <scope>NUCLEOTIDE SEQUENCE</scope>
    <source>
        <strain evidence="3">JCM 4956</strain>
    </source>
</reference>
<gene>
    <name evidence="3" type="ORF">GCM10010515_76730</name>
</gene>
<dbReference type="AlphaFoldDB" id="A0A918NW48"/>
<accession>A0A918NW48</accession>
<feature type="compositionally biased region" description="Polar residues" evidence="1">
    <location>
        <begin position="40"/>
        <end position="49"/>
    </location>
</feature>
<organism evidence="3 4">
    <name type="scientific">Streptomyces fructofermentans</name>
    <dbReference type="NCBI Taxonomy" id="152141"/>
    <lineage>
        <taxon>Bacteria</taxon>
        <taxon>Bacillati</taxon>
        <taxon>Actinomycetota</taxon>
        <taxon>Actinomycetes</taxon>
        <taxon>Kitasatosporales</taxon>
        <taxon>Streptomycetaceae</taxon>
        <taxon>Streptomyces</taxon>
    </lineage>
</organism>
<evidence type="ECO:0000313" key="4">
    <source>
        <dbReference type="Proteomes" id="UP000645555"/>
    </source>
</evidence>
<feature type="transmembrane region" description="Helical" evidence="2">
    <location>
        <begin position="12"/>
        <end position="34"/>
    </location>
</feature>
<keyword evidence="2" id="KW-1133">Transmembrane helix</keyword>
<keyword evidence="2" id="KW-0472">Membrane</keyword>
<evidence type="ECO:0000313" key="3">
    <source>
        <dbReference type="EMBL" id="GGX99197.1"/>
    </source>
</evidence>
<dbReference type="Proteomes" id="UP000645555">
    <property type="component" value="Unassembled WGS sequence"/>
</dbReference>
<evidence type="ECO:0000256" key="1">
    <source>
        <dbReference type="SAM" id="MobiDB-lite"/>
    </source>
</evidence>
<keyword evidence="2" id="KW-0812">Transmembrane</keyword>
<protein>
    <submittedName>
        <fullName evidence="3">Uncharacterized protein</fullName>
    </submittedName>
</protein>
<dbReference type="EMBL" id="BMWD01000057">
    <property type="protein sequence ID" value="GGX99197.1"/>
    <property type="molecule type" value="Genomic_DNA"/>
</dbReference>
<reference evidence="3" key="1">
    <citation type="journal article" date="2014" name="Int. J. Syst. Evol. Microbiol.">
        <title>Complete genome sequence of Corynebacterium casei LMG S-19264T (=DSM 44701T), isolated from a smear-ripened cheese.</title>
        <authorList>
            <consortium name="US DOE Joint Genome Institute (JGI-PGF)"/>
            <person name="Walter F."/>
            <person name="Albersmeier A."/>
            <person name="Kalinowski J."/>
            <person name="Ruckert C."/>
        </authorList>
    </citation>
    <scope>NUCLEOTIDE SEQUENCE</scope>
    <source>
        <strain evidence="3">JCM 4956</strain>
    </source>
</reference>
<keyword evidence="4" id="KW-1185">Reference proteome</keyword>
<name>A0A918NW48_9ACTN</name>
<evidence type="ECO:0000256" key="2">
    <source>
        <dbReference type="SAM" id="Phobius"/>
    </source>
</evidence>
<sequence length="133" mass="13694">MALVIARIGRVLAIAVVVLGAPAAMAMLVTHLMLDDTAWTDPQPTSSVQPPAPTATAPAPARTKSVGPNELLGTCAVPTRTGAVPAPCGTRGALTVVGTTRRDSAGGREPCRTTPFTTAVRRYGDYWLCLGTP</sequence>
<comment type="caution">
    <text evidence="3">The sequence shown here is derived from an EMBL/GenBank/DDBJ whole genome shotgun (WGS) entry which is preliminary data.</text>
</comment>
<proteinExistence type="predicted"/>
<dbReference type="RefSeq" id="WP_190040282.1">
    <property type="nucleotide sequence ID" value="NZ_BMWD01000057.1"/>
</dbReference>
<feature type="region of interest" description="Disordered" evidence="1">
    <location>
        <begin position="40"/>
        <end position="67"/>
    </location>
</feature>